<comment type="caution">
    <text evidence="3">The sequence shown here is derived from an EMBL/GenBank/DDBJ whole genome shotgun (WGS) entry which is preliminary data.</text>
</comment>
<evidence type="ECO:0000313" key="4">
    <source>
        <dbReference type="Proteomes" id="UP000579136"/>
    </source>
</evidence>
<dbReference type="PANTHER" id="PTHR35149">
    <property type="entry name" value="SLL5132 PROTEIN"/>
    <property type="match status" value="1"/>
</dbReference>
<organism evidence="3 4">
    <name type="scientific">Nosocomiicoccus ampullae</name>
    <dbReference type="NCBI Taxonomy" id="489910"/>
    <lineage>
        <taxon>Bacteria</taxon>
        <taxon>Bacillati</taxon>
        <taxon>Bacillota</taxon>
        <taxon>Bacilli</taxon>
        <taxon>Bacillales</taxon>
        <taxon>Staphylococcaceae</taxon>
        <taxon>Nosocomiicoccus</taxon>
    </lineage>
</organism>
<name>A0A9Q2CZ57_9STAP</name>
<protein>
    <submittedName>
        <fullName evidence="3">Uncharacterized protein with ParB-like and HNH nuclease domain</fullName>
    </submittedName>
</protein>
<feature type="domain" description="GmrSD restriction endonucleases C-terminal" evidence="2">
    <location>
        <begin position="423"/>
        <end position="552"/>
    </location>
</feature>
<dbReference type="RefSeq" id="WP_183674324.1">
    <property type="nucleotide sequence ID" value="NZ_CBCRYX010000005.1"/>
</dbReference>
<dbReference type="InterPro" id="IPR011089">
    <property type="entry name" value="GmrSD_C"/>
</dbReference>
<dbReference type="InterPro" id="IPR004919">
    <property type="entry name" value="GmrSD_N"/>
</dbReference>
<evidence type="ECO:0000259" key="1">
    <source>
        <dbReference type="Pfam" id="PF03235"/>
    </source>
</evidence>
<accession>A0A9Q2CZ57</accession>
<evidence type="ECO:0000313" key="3">
    <source>
        <dbReference type="EMBL" id="MBB5176226.1"/>
    </source>
</evidence>
<dbReference type="Pfam" id="PF07510">
    <property type="entry name" value="GmrSD_C"/>
    <property type="match status" value="1"/>
</dbReference>
<sequence>MAIINSQFSGIGTVLQSSFSVPEYQRGYSWEKDQVDDFWSDFIQLYEDDDLNEHFLGQVVIHKEGNKTRNIIDGQQRITTSLIFLDAFRTKALEFLNSTKNVKAVEYAREIVQEVNVNHLKNSTFKKEVKLRLGEADDDFFQKYIVPEMGYKKEIVIKDLSSSEKLIYNSSSYLNKQLEEYLNQFNEDVEKANHLYDMFDEFLKNMIVMYVETNSLNEAFIIFESLNARGKDLETSDLLKNHLFRVGQNRIEEVKSNWSKMALDLDGIDLTAYIRYLWNAENHFVTRNKLYMNIRSKVNTVEDSVNLSEKLLELSRLYRALVLPEEENYFNKPITETLIKLHELNAKTYYPIIIAMKLKKYEDDDIGKVLKAIEVLLVRNVVVGGMTANTLEKEFAKIALKISKSELKNAENIVAELKKLTLSDDEFKANFETFTVRRPQTVRYLLRELENFEEREIRVNEDNMKVHIEHIMPKSPKKNDWGIIKEDHEQYLQRLGNLTLLGDEKNQSASNAKFDRKKEIYSESKISMTQELTKNKTWTIKDIERRQKDLANKAIKVWPKNS</sequence>
<evidence type="ECO:0000259" key="2">
    <source>
        <dbReference type="Pfam" id="PF07510"/>
    </source>
</evidence>
<dbReference type="Proteomes" id="UP000579136">
    <property type="component" value="Unassembled WGS sequence"/>
</dbReference>
<proteinExistence type="predicted"/>
<reference evidence="3 4" key="1">
    <citation type="submission" date="2020-08" db="EMBL/GenBank/DDBJ databases">
        <title>Genomic Encyclopedia of Type Strains, Phase IV (KMG-IV): sequencing the most valuable type-strain genomes for metagenomic binning, comparative biology and taxonomic classification.</title>
        <authorList>
            <person name="Goeker M."/>
        </authorList>
    </citation>
    <scope>NUCLEOTIDE SEQUENCE [LARGE SCALE GENOMIC DNA]</scope>
    <source>
        <strain evidence="3 4">DSM 19163</strain>
    </source>
</reference>
<gene>
    <name evidence="3" type="ORF">HNQ45_001113</name>
</gene>
<dbReference type="PANTHER" id="PTHR35149:SF2">
    <property type="entry name" value="DUF262 DOMAIN-CONTAINING PROTEIN"/>
    <property type="match status" value="1"/>
</dbReference>
<dbReference type="AlphaFoldDB" id="A0A9Q2CZ57"/>
<dbReference type="Pfam" id="PF03235">
    <property type="entry name" value="GmrSD_N"/>
    <property type="match status" value="1"/>
</dbReference>
<keyword evidence="4" id="KW-1185">Reference proteome</keyword>
<dbReference type="EMBL" id="JACHHF010000006">
    <property type="protein sequence ID" value="MBB5176226.1"/>
    <property type="molecule type" value="Genomic_DNA"/>
</dbReference>
<feature type="domain" description="GmrSD restriction endonucleases N-terminal" evidence="1">
    <location>
        <begin position="16"/>
        <end position="244"/>
    </location>
</feature>